<dbReference type="Proteomes" id="UP000094389">
    <property type="component" value="Unassembled WGS sequence"/>
</dbReference>
<proteinExistence type="predicted"/>
<evidence type="ECO:0000313" key="2">
    <source>
        <dbReference type="EMBL" id="ODV74612.1"/>
    </source>
</evidence>
<accession>A0A0H5C2C4</accession>
<evidence type="ECO:0000313" key="1">
    <source>
        <dbReference type="EMBL" id="CEP21702.1"/>
    </source>
</evidence>
<organism evidence="1 3">
    <name type="scientific">Cyberlindnera jadinii (strain ATCC 18201 / CBS 1600 / BCRC 20928 / JCM 3617 / NBRC 0987 / NRRL Y-1542)</name>
    <name type="common">Torula yeast</name>
    <name type="synonym">Candida utilis</name>
    <dbReference type="NCBI Taxonomy" id="983966"/>
    <lineage>
        <taxon>Eukaryota</taxon>
        <taxon>Fungi</taxon>
        <taxon>Dikarya</taxon>
        <taxon>Ascomycota</taxon>
        <taxon>Saccharomycotina</taxon>
        <taxon>Saccharomycetes</taxon>
        <taxon>Phaffomycetales</taxon>
        <taxon>Phaffomycetaceae</taxon>
        <taxon>Cyberlindnera</taxon>
    </lineage>
</organism>
<dbReference type="RefSeq" id="XP_020071651.1">
    <property type="nucleotide sequence ID" value="XM_020213587.1"/>
</dbReference>
<dbReference type="EMBL" id="CDQK01000002">
    <property type="protein sequence ID" value="CEP21702.1"/>
    <property type="molecule type" value="Genomic_DNA"/>
</dbReference>
<dbReference type="EMBL" id="KV453927">
    <property type="protein sequence ID" value="ODV74612.1"/>
    <property type="molecule type" value="Genomic_DNA"/>
</dbReference>
<accession>A0A1E4S5D9</accession>
<dbReference type="OMA" id="GTSHELY"/>
<reference evidence="3" key="2">
    <citation type="journal article" date="2015" name="J. Biotechnol.">
        <title>The structure of the Cyberlindnera jadinii genome and its relation to Candida utilis analyzed by the occurrence of single nucleotide polymorphisms.</title>
        <authorList>
            <person name="Rupp O."/>
            <person name="Brinkrolf K."/>
            <person name="Buerth C."/>
            <person name="Kunigo M."/>
            <person name="Schneider J."/>
            <person name="Jaenicke S."/>
            <person name="Goesmann A."/>
            <person name="Puehler A."/>
            <person name="Jaeger K.-E."/>
            <person name="Ernst J.F."/>
        </authorList>
    </citation>
    <scope>NUCLEOTIDE SEQUENCE [LARGE SCALE GENOMIC DNA]</scope>
    <source>
        <strain evidence="3">ATCC 18201 / CBS 1600 / BCRC 20928 / JCM 3617 / NBRC 0987 / NRRL Y-1542</strain>
    </source>
</reference>
<protein>
    <submittedName>
        <fullName evidence="1">Uncharacterized protein</fullName>
    </submittedName>
</protein>
<dbReference type="GeneID" id="30987983"/>
<reference evidence="2 4" key="3">
    <citation type="journal article" date="2016" name="Proc. Natl. Acad. Sci. U.S.A.">
        <title>Comparative genomics of biotechnologically important yeasts.</title>
        <authorList>
            <person name="Riley R."/>
            <person name="Haridas S."/>
            <person name="Wolfe K.H."/>
            <person name="Lopes M.R."/>
            <person name="Hittinger C.T."/>
            <person name="Goeker M."/>
            <person name="Salamov A.A."/>
            <person name="Wisecaver J.H."/>
            <person name="Long T.M."/>
            <person name="Calvey C.H."/>
            <person name="Aerts A.L."/>
            <person name="Barry K.W."/>
            <person name="Choi C."/>
            <person name="Clum A."/>
            <person name="Coughlan A.Y."/>
            <person name="Deshpande S."/>
            <person name="Douglass A.P."/>
            <person name="Hanson S.J."/>
            <person name="Klenk H.-P."/>
            <person name="LaButti K.M."/>
            <person name="Lapidus A."/>
            <person name="Lindquist E.A."/>
            <person name="Lipzen A.M."/>
            <person name="Meier-Kolthoff J.P."/>
            <person name="Ohm R.A."/>
            <person name="Otillar R.P."/>
            <person name="Pangilinan J.L."/>
            <person name="Peng Y."/>
            <person name="Rokas A."/>
            <person name="Rosa C.A."/>
            <person name="Scheuner C."/>
            <person name="Sibirny A.A."/>
            <person name="Slot J.C."/>
            <person name="Stielow J.B."/>
            <person name="Sun H."/>
            <person name="Kurtzman C.P."/>
            <person name="Blackwell M."/>
            <person name="Grigoriev I.V."/>
            <person name="Jeffries T.W."/>
        </authorList>
    </citation>
    <scope>NUCLEOTIDE SEQUENCE [LARGE SCALE GENOMIC DNA]</scope>
    <source>
        <strain evidence="4">ATCC 18201 / CBS 1600 / BCRC 20928 / JCM 3617 / NBRC 0987 / NRRL Y-1542</strain>
        <strain evidence="2">NRRL Y-1542</strain>
    </source>
</reference>
<dbReference type="Pfam" id="PF17316">
    <property type="entry name" value="Perilipin_2"/>
    <property type="match status" value="1"/>
</dbReference>
<dbReference type="AlphaFoldDB" id="A0A0H5C2C4"/>
<keyword evidence="4" id="KW-1185">Reference proteome</keyword>
<gene>
    <name evidence="1" type="ORF">BN1211_1867</name>
    <name evidence="2" type="ORF">CYBJADRAFT_161120</name>
</gene>
<dbReference type="OrthoDB" id="376826at2759"/>
<evidence type="ECO:0000313" key="4">
    <source>
        <dbReference type="Proteomes" id="UP000094389"/>
    </source>
</evidence>
<dbReference type="Proteomes" id="UP000038830">
    <property type="component" value="Unassembled WGS sequence"/>
</dbReference>
<reference evidence="1" key="1">
    <citation type="submission" date="2014-12" db="EMBL/GenBank/DDBJ databases">
        <authorList>
            <person name="Jaenicke S."/>
        </authorList>
    </citation>
    <scope>NUCLEOTIDE SEQUENCE [LARGE SCALE GENOMIC DNA]</scope>
    <source>
        <strain evidence="1">CBS1600</strain>
    </source>
</reference>
<name>A0A0H5C2C4_CYBJN</name>
<sequence>MSDQVERLVNHVESPLTRLRRLSPSVTHSYNSYPFVQETVEFILGFQLINQVSTFIAQTALKLYDDAIVKYAPGIYKVYYSVDEFILNSLIIGVVDKFLPFLKKVHLGDLTPGALLASLKAAIVSKYNELFASTKPAVVAAVNPILSPVNTTFESAIDTYLPKPVSTVDVATAEVTSPDEIDKLIKLTTTAYKRAVPIIDSKIENVKKYPVDLQIHVSKIYNSNLETNDKSIPRAVLGTSHELYNETLKSLGITEGKNTNSSTIAEVTSAVNEVTAPIVEQVSEAVESVSTAVDVHA</sequence>
<evidence type="ECO:0000313" key="3">
    <source>
        <dbReference type="Proteomes" id="UP000038830"/>
    </source>
</evidence>